<proteinExistence type="predicted"/>
<dbReference type="EMBL" id="KQ116505">
    <property type="protein sequence ID" value="KMS65012.1"/>
    <property type="molecule type" value="Genomic_DNA"/>
</dbReference>
<dbReference type="AlphaFoldDB" id="A0A0J7YN56"/>
<reference evidence="2 3" key="1">
    <citation type="journal article" date="2014" name="Nature">
        <title>The genome of the recently domesticated crop plant sugar beet (Beta vulgaris).</title>
        <authorList>
            <person name="Dohm J.C."/>
            <person name="Minoche A.E."/>
            <person name="Holtgrawe D."/>
            <person name="Capella-Gutierrez S."/>
            <person name="Zakrzewski F."/>
            <person name="Tafer H."/>
            <person name="Rupp O."/>
            <person name="Sorensen T.R."/>
            <person name="Stracke R."/>
            <person name="Reinhardt R."/>
            <person name="Goesmann A."/>
            <person name="Kraft T."/>
            <person name="Schulz B."/>
            <person name="Stadler P.F."/>
            <person name="Schmidt T."/>
            <person name="Gabaldon T."/>
            <person name="Lehrach H."/>
            <person name="Weisshaar B."/>
            <person name="Himmelbauer H."/>
        </authorList>
    </citation>
    <scope>NUCLEOTIDE SEQUENCE [LARGE SCALE GENOMIC DNA]</scope>
    <source>
        <tissue evidence="2">Taproot</tissue>
    </source>
</reference>
<feature type="compositionally biased region" description="Basic and acidic residues" evidence="1">
    <location>
        <begin position="1"/>
        <end position="16"/>
    </location>
</feature>
<name>A0A0J7YN56_BETVV</name>
<feature type="region of interest" description="Disordered" evidence="1">
    <location>
        <begin position="1"/>
        <end position="23"/>
    </location>
</feature>
<organism evidence="2 3">
    <name type="scientific">Beta vulgaris subsp. vulgaris</name>
    <name type="common">Beet</name>
    <dbReference type="NCBI Taxonomy" id="3555"/>
    <lineage>
        <taxon>Eukaryota</taxon>
        <taxon>Viridiplantae</taxon>
        <taxon>Streptophyta</taxon>
        <taxon>Embryophyta</taxon>
        <taxon>Tracheophyta</taxon>
        <taxon>Spermatophyta</taxon>
        <taxon>Magnoliopsida</taxon>
        <taxon>eudicotyledons</taxon>
        <taxon>Gunneridae</taxon>
        <taxon>Pentapetalae</taxon>
        <taxon>Caryophyllales</taxon>
        <taxon>Chenopodiaceae</taxon>
        <taxon>Betoideae</taxon>
        <taxon>Beta</taxon>
    </lineage>
</organism>
<protein>
    <submittedName>
        <fullName evidence="2">Uncharacterized protein</fullName>
    </submittedName>
</protein>
<feature type="non-terminal residue" evidence="2">
    <location>
        <position position="23"/>
    </location>
</feature>
<keyword evidence="3" id="KW-1185">Reference proteome</keyword>
<sequence>MPAYEADVRVPPEHKPLVMPGAG</sequence>
<accession>A0A0J7YN56</accession>
<evidence type="ECO:0000313" key="2">
    <source>
        <dbReference type="EMBL" id="KMS65012.1"/>
    </source>
</evidence>
<evidence type="ECO:0000256" key="1">
    <source>
        <dbReference type="SAM" id="MobiDB-lite"/>
    </source>
</evidence>
<evidence type="ECO:0000313" key="3">
    <source>
        <dbReference type="Proteomes" id="UP000035740"/>
    </source>
</evidence>
<dbReference type="Proteomes" id="UP000035740">
    <property type="component" value="Unassembled WGS sequence"/>
</dbReference>
<gene>
    <name evidence="2" type="ORF">BVRB_040350</name>
</gene>